<dbReference type="OrthoDB" id="9780932at2"/>
<dbReference type="Gene3D" id="3.40.50.1820">
    <property type="entry name" value="alpha/beta hydrolase"/>
    <property type="match status" value="1"/>
</dbReference>
<dbReference type="Proteomes" id="UP000199673">
    <property type="component" value="Unassembled WGS sequence"/>
</dbReference>
<comment type="similarity">
    <text evidence="1">Belongs to the AB hydrolase superfamily. Bacterial non-heme haloperoxidase / perhydrolase family.</text>
</comment>
<sequence length="276" mass="30775">MPFLKHEIGNEKVRIFYQDYGKGDPVILIHGWPLSHQAWEGQVATLVDAGYRVIAYDRRGFGKSSQPLGDYDYDALTVDLRELILELELTNVTLVGFSMGGGEVVRYFTDYQGDRVVKAALIASIIPLVAQKPDNPDGVPQENLDGIMENLKTDRIGFLKGFHENFYNFQELKDRVSQANLDYDFSIASHASPIATTKTAKAWATTDFRSELKNVDVPTLIVHGDADNIVPFQTSAAQASKGIADNEYHLIPDAPHGLNLTHRDEVNKLLLAFLKK</sequence>
<dbReference type="EMBL" id="FPBF01000001">
    <property type="protein sequence ID" value="SFT48887.1"/>
    <property type="molecule type" value="Genomic_DNA"/>
</dbReference>
<keyword evidence="4" id="KW-1185">Reference proteome</keyword>
<dbReference type="GO" id="GO:0003824">
    <property type="term" value="F:catalytic activity"/>
    <property type="evidence" value="ECO:0007669"/>
    <property type="project" value="InterPro"/>
</dbReference>
<dbReference type="AlphaFoldDB" id="A0A1I6YEY2"/>
<dbReference type="FunFam" id="3.40.50.1820:FF:000205">
    <property type="entry name" value="Non-haem bromoperoxidase BPO-A2"/>
    <property type="match status" value="1"/>
</dbReference>
<dbReference type="InterPro" id="IPR029058">
    <property type="entry name" value="AB_hydrolase_fold"/>
</dbReference>
<proteinExistence type="inferred from homology"/>
<dbReference type="SUPFAM" id="SSF53474">
    <property type="entry name" value="alpha/beta-Hydrolases"/>
    <property type="match status" value="1"/>
</dbReference>
<dbReference type="PRINTS" id="PR00111">
    <property type="entry name" value="ABHYDROLASE"/>
</dbReference>
<evidence type="ECO:0000256" key="1">
    <source>
        <dbReference type="ARBA" id="ARBA00038128"/>
    </source>
</evidence>
<protein>
    <submittedName>
        <fullName evidence="3">Pimeloyl-ACP methyl ester carboxylesterase</fullName>
    </submittedName>
</protein>
<organism evidence="3 4">
    <name type="scientific">Algoriphagus locisalis</name>
    <dbReference type="NCBI Taxonomy" id="305507"/>
    <lineage>
        <taxon>Bacteria</taxon>
        <taxon>Pseudomonadati</taxon>
        <taxon>Bacteroidota</taxon>
        <taxon>Cytophagia</taxon>
        <taxon>Cytophagales</taxon>
        <taxon>Cyclobacteriaceae</taxon>
        <taxon>Algoriphagus</taxon>
    </lineage>
</organism>
<dbReference type="Pfam" id="PF00561">
    <property type="entry name" value="Abhydrolase_1"/>
    <property type="match status" value="1"/>
</dbReference>
<dbReference type="PRINTS" id="PR00412">
    <property type="entry name" value="EPOXHYDRLASE"/>
</dbReference>
<name>A0A1I6YEY2_9BACT</name>
<evidence type="ECO:0000313" key="3">
    <source>
        <dbReference type="EMBL" id="SFT48887.1"/>
    </source>
</evidence>
<evidence type="ECO:0000313" key="4">
    <source>
        <dbReference type="Proteomes" id="UP000199673"/>
    </source>
</evidence>
<dbReference type="InterPro" id="IPR050471">
    <property type="entry name" value="AB_hydrolase"/>
</dbReference>
<dbReference type="PANTHER" id="PTHR43433:SF4">
    <property type="entry name" value="NON-HEME CHLOROPEROXIDASE-RELATED"/>
    <property type="match status" value="1"/>
</dbReference>
<dbReference type="InterPro" id="IPR000639">
    <property type="entry name" value="Epox_hydrolase-like"/>
</dbReference>
<dbReference type="InterPro" id="IPR000073">
    <property type="entry name" value="AB_hydrolase_1"/>
</dbReference>
<dbReference type="PANTHER" id="PTHR43433">
    <property type="entry name" value="HYDROLASE, ALPHA/BETA FOLD FAMILY PROTEIN"/>
    <property type="match status" value="1"/>
</dbReference>
<dbReference type="STRING" id="305507.SAMN04489724_0968"/>
<evidence type="ECO:0000259" key="2">
    <source>
        <dbReference type="Pfam" id="PF00561"/>
    </source>
</evidence>
<dbReference type="RefSeq" id="WP_091691534.1">
    <property type="nucleotide sequence ID" value="NZ_FPBF01000001.1"/>
</dbReference>
<feature type="domain" description="AB hydrolase-1" evidence="2">
    <location>
        <begin position="25"/>
        <end position="262"/>
    </location>
</feature>
<reference evidence="4" key="1">
    <citation type="submission" date="2016-10" db="EMBL/GenBank/DDBJ databases">
        <authorList>
            <person name="Varghese N."/>
            <person name="Submissions S."/>
        </authorList>
    </citation>
    <scope>NUCLEOTIDE SEQUENCE [LARGE SCALE GENOMIC DNA]</scope>
    <source>
        <strain evidence="4">DSM 23445</strain>
    </source>
</reference>
<gene>
    <name evidence="3" type="ORF">SAMN04489724_0968</name>
</gene>
<accession>A0A1I6YEY2</accession>